<reference evidence="2" key="1">
    <citation type="journal article" date="2019" name="Int. J. Syst. Evol. Microbiol.">
        <title>The Global Catalogue of Microorganisms (GCM) 10K type strain sequencing project: providing services to taxonomists for standard genome sequencing and annotation.</title>
        <authorList>
            <consortium name="The Broad Institute Genomics Platform"/>
            <consortium name="The Broad Institute Genome Sequencing Center for Infectious Disease"/>
            <person name="Wu L."/>
            <person name="Ma J."/>
        </authorList>
    </citation>
    <scope>NUCLEOTIDE SEQUENCE [LARGE SCALE GENOMIC DNA]</scope>
    <source>
        <strain evidence="2">CCUG 55250</strain>
    </source>
</reference>
<proteinExistence type="predicted"/>
<gene>
    <name evidence="1" type="ORF">ACFPMF_01720</name>
</gene>
<dbReference type="EMBL" id="JBHSMA010000001">
    <property type="protein sequence ID" value="MFC5408009.1"/>
    <property type="molecule type" value="Genomic_DNA"/>
</dbReference>
<dbReference type="InterPro" id="IPR009045">
    <property type="entry name" value="Zn_M74/Hedgehog-like"/>
</dbReference>
<dbReference type="Gene3D" id="3.30.1380.10">
    <property type="match status" value="1"/>
</dbReference>
<name>A0ABW0I3T8_9BACT</name>
<evidence type="ECO:0008006" key="3">
    <source>
        <dbReference type="Google" id="ProtNLM"/>
    </source>
</evidence>
<evidence type="ECO:0000313" key="1">
    <source>
        <dbReference type="EMBL" id="MFC5408009.1"/>
    </source>
</evidence>
<sequence>MPSTRNISDAVVQLQPAWLYLQKQWSIRYPNLPKVILTEVFRPSAVQRAYYAQGREKIAIVNSLRRGAGMGPISEEANRQIVTKAKPGQSKHERYPSQAFDIAFVVPGTTKLDYTPRLFELAAAIIHEKFPNVIWGGDFNHNGKADDGFVDRPHFEV</sequence>
<accession>A0ABW0I3T8</accession>
<dbReference type="SUPFAM" id="SSF55166">
    <property type="entry name" value="Hedgehog/DD-peptidase"/>
    <property type="match status" value="1"/>
</dbReference>
<comment type="caution">
    <text evidence="1">The sequence shown here is derived from an EMBL/GenBank/DDBJ whole genome shotgun (WGS) entry which is preliminary data.</text>
</comment>
<evidence type="ECO:0000313" key="2">
    <source>
        <dbReference type="Proteomes" id="UP001596106"/>
    </source>
</evidence>
<dbReference type="RefSeq" id="WP_379840699.1">
    <property type="nucleotide sequence ID" value="NZ_JBHSMA010000001.1"/>
</dbReference>
<keyword evidence="2" id="KW-1185">Reference proteome</keyword>
<dbReference type="Proteomes" id="UP001596106">
    <property type="component" value="Unassembled WGS sequence"/>
</dbReference>
<organism evidence="1 2">
    <name type="scientific">Larkinella bovis</name>
    <dbReference type="NCBI Taxonomy" id="683041"/>
    <lineage>
        <taxon>Bacteria</taxon>
        <taxon>Pseudomonadati</taxon>
        <taxon>Bacteroidota</taxon>
        <taxon>Cytophagia</taxon>
        <taxon>Cytophagales</taxon>
        <taxon>Spirosomataceae</taxon>
        <taxon>Larkinella</taxon>
    </lineage>
</organism>
<protein>
    <recommendedName>
        <fullName evidence="3">M15 family peptidase</fullName>
    </recommendedName>
</protein>